<dbReference type="InterPro" id="IPR058592">
    <property type="entry name" value="Gtf3_C"/>
</dbReference>
<evidence type="ECO:0000313" key="5">
    <source>
        <dbReference type="Proteomes" id="UP001076655"/>
    </source>
</evidence>
<evidence type="ECO:0000259" key="3">
    <source>
        <dbReference type="Pfam" id="PF26337"/>
    </source>
</evidence>
<evidence type="ECO:0008006" key="6">
    <source>
        <dbReference type="Google" id="ProtNLM"/>
    </source>
</evidence>
<evidence type="ECO:0000256" key="1">
    <source>
        <dbReference type="ARBA" id="ARBA00022679"/>
    </source>
</evidence>
<accession>A0A9Q4CM65</accession>
<sequence>MTVWITTADCPAVCYNQNSGLIANRDMSFFASQDGVSPLYYTFDNTDNTSDVITREKINTLCAPVSAGDIVIVQYPTWVNRDFEHLFITELLEMPGVKVALVLWDVLIWLWDDWDRDFTHDEEFLLMNRCDLIFSPNEKMSARLREDGGVTTPIISLGLWHYQIEGTINPDKEYRREVTFIGNLRKTDFSSYDGKTIITLIGDPEGLTETEKAKENLNAVGSYDNNLLPGILNGGFGLMSYQNKNNVAEKRFFNGAERYGHYNNPLKLSLYLAAGIPVIVDSHSPHAERIKSDNLGLIIDDINDIDELLDNLTEQDYSEMVKNVGHYAAKLRTGFFTKTALAKGIKYLTDTH</sequence>
<dbReference type="Gene3D" id="3.40.50.2000">
    <property type="entry name" value="Glycogen Phosphorylase B"/>
    <property type="match status" value="2"/>
</dbReference>
<dbReference type="Proteomes" id="UP001076655">
    <property type="component" value="Unassembled WGS sequence"/>
</dbReference>
<dbReference type="Pfam" id="PF26334">
    <property type="entry name" value="Gtf3_N"/>
    <property type="match status" value="1"/>
</dbReference>
<keyword evidence="1" id="KW-0808">Transferase</keyword>
<protein>
    <recommendedName>
        <fullName evidence="6">Beta-1,6-galactofuranosyltransferase</fullName>
    </recommendedName>
</protein>
<dbReference type="InterPro" id="IPR058591">
    <property type="entry name" value="Gtf3_N"/>
</dbReference>
<organism evidence="4 5">
    <name type="scientific">Morganella morganii</name>
    <name type="common">Proteus morganii</name>
    <dbReference type="NCBI Taxonomy" id="582"/>
    <lineage>
        <taxon>Bacteria</taxon>
        <taxon>Pseudomonadati</taxon>
        <taxon>Pseudomonadota</taxon>
        <taxon>Gammaproteobacteria</taxon>
        <taxon>Enterobacterales</taxon>
        <taxon>Morganellaceae</taxon>
        <taxon>Morganella</taxon>
    </lineage>
</organism>
<comment type="caution">
    <text evidence="4">The sequence shown here is derived from an EMBL/GenBank/DDBJ whole genome shotgun (WGS) entry which is preliminary data.</text>
</comment>
<dbReference type="PIRSF" id="PIRSF007023">
    <property type="entry name" value="UDP-Galf_transf"/>
    <property type="match status" value="1"/>
</dbReference>
<dbReference type="EMBL" id="JAPNMI010000004">
    <property type="protein sequence ID" value="MCY0789723.1"/>
    <property type="molecule type" value="Genomic_DNA"/>
</dbReference>
<dbReference type="RefSeq" id="WP_267785437.1">
    <property type="nucleotide sequence ID" value="NZ_JAPNMI010000004.1"/>
</dbReference>
<dbReference type="AlphaFoldDB" id="A0A9Q4CM65"/>
<evidence type="ECO:0000259" key="2">
    <source>
        <dbReference type="Pfam" id="PF26334"/>
    </source>
</evidence>
<proteinExistence type="predicted"/>
<dbReference type="Pfam" id="PF26337">
    <property type="entry name" value="Gtf3_C"/>
    <property type="match status" value="1"/>
</dbReference>
<reference evidence="4" key="1">
    <citation type="submission" date="2022-08" db="EMBL/GenBank/DDBJ databases">
        <authorList>
            <person name="Dale J.L."/>
        </authorList>
    </citation>
    <scope>NUCLEOTIDE SEQUENCE</scope>
    <source>
        <strain evidence="4">2022EL-00758</strain>
    </source>
</reference>
<feature type="domain" description="Glucosyltransferase 3-like C-terminal" evidence="3">
    <location>
        <begin position="178"/>
        <end position="342"/>
    </location>
</feature>
<evidence type="ECO:0000313" key="4">
    <source>
        <dbReference type="EMBL" id="MCY0789723.1"/>
    </source>
</evidence>
<name>A0A9Q4CM65_MORMO</name>
<gene>
    <name evidence="4" type="ORF">N0392_08520</name>
</gene>
<feature type="domain" description="Glucosyltransferase 3-like N-terminal" evidence="2">
    <location>
        <begin position="16"/>
        <end position="158"/>
    </location>
</feature>